<feature type="transmembrane region" description="Helical" evidence="6">
    <location>
        <begin position="338"/>
        <end position="358"/>
    </location>
</feature>
<feature type="compositionally biased region" description="Basic and acidic residues" evidence="5">
    <location>
        <begin position="713"/>
        <end position="725"/>
    </location>
</feature>
<feature type="region of interest" description="Disordered" evidence="5">
    <location>
        <begin position="788"/>
        <end position="826"/>
    </location>
</feature>
<feature type="region of interest" description="Disordered" evidence="5">
    <location>
        <begin position="47"/>
        <end position="67"/>
    </location>
</feature>
<feature type="region of interest" description="Disordered" evidence="5">
    <location>
        <begin position="506"/>
        <end position="539"/>
    </location>
</feature>
<evidence type="ECO:0000259" key="8">
    <source>
        <dbReference type="Pfam" id="PF03151"/>
    </source>
</evidence>
<feature type="region of interest" description="Disordered" evidence="5">
    <location>
        <begin position="711"/>
        <end position="739"/>
    </location>
</feature>
<keyword evidence="3 6" id="KW-1133">Transmembrane helix</keyword>
<organism evidence="9">
    <name type="scientific">Guillardia theta</name>
    <name type="common">Cryptophyte</name>
    <name type="synonym">Cryptomonas phi</name>
    <dbReference type="NCBI Taxonomy" id="55529"/>
    <lineage>
        <taxon>Eukaryota</taxon>
        <taxon>Cryptophyceae</taxon>
        <taxon>Pyrenomonadales</taxon>
        <taxon>Geminigeraceae</taxon>
        <taxon>Guillardia</taxon>
    </lineage>
</organism>
<name>A0A7S4L9H9_GUITH</name>
<feature type="region of interest" description="Disordered" evidence="5">
    <location>
        <begin position="468"/>
        <end position="487"/>
    </location>
</feature>
<comment type="subcellular location">
    <subcellularLocation>
        <location evidence="1">Membrane</location>
        <topology evidence="1">Multi-pass membrane protein</topology>
    </subcellularLocation>
</comment>
<feature type="chain" id="PRO_5030892653" description="Sugar phosphate transporter domain-containing protein" evidence="7">
    <location>
        <begin position="19"/>
        <end position="911"/>
    </location>
</feature>
<dbReference type="InterPro" id="IPR050186">
    <property type="entry name" value="TPT_transporter"/>
</dbReference>
<gene>
    <name evidence="9" type="ORF">GTHE00462_LOCUS26294</name>
</gene>
<evidence type="ECO:0000256" key="4">
    <source>
        <dbReference type="ARBA" id="ARBA00023136"/>
    </source>
</evidence>
<evidence type="ECO:0000256" key="2">
    <source>
        <dbReference type="ARBA" id="ARBA00022692"/>
    </source>
</evidence>
<feature type="compositionally biased region" description="Low complexity" evidence="5">
    <location>
        <begin position="624"/>
        <end position="647"/>
    </location>
</feature>
<sequence length="911" mass="101027">MKTSCLALLVASFSVVDAFVNHHFHGSMLGRPAAHLRGVRHLHMENKPSNIQEPPAPIPNTPNAMEPAKPQTLQETLKSATVDSKMFPYFGLWYFGNCYFIITSKLALNAAYGAAGFPVAIATLQLGFGCLYAFFLWATSGSKTVPNITGEDVFKMLPVAFYAALAHSLFVYSIGAGAVSLSLLVRAAEPVFADFLAAATDKKKMSNAKILSLLPIIGGIYFACNQQSDFAWTAVIAACMSNFFSVYKDYNQNKLVAEADTTEHRKSVGNQFELTMLLSFFLSIPMMISAEGVYWDAFGVLLNSDPIILLNIIASGLWLYGSNLVANRYIKDPPPVVNSLLHAGRYAFVMVGGALALAESIGPAQLVTYAVGLGGVFLYSLMDTLFPPGPDREEELKEWRKDKKESRIRSGLSALFHFRRSSKAQQRSPRSSSVRVVRSWNRPLSMLRFPKAGGGEEVKGAAPVRAEGAVAPKSDAEKEGQVKPLKPFGPEHDYLRLVVVDRSERKGRATGREEKRKGLEAFRRYHEQRRRRTQETNRRDPSIMLLAVWRASKSLLRLGGKKEGSGSKRKRFMELLSSTSSMWRLPHAYRERRSEQSTYKGRRFRDLASKLVRADSDKEAKPEAAALSHSSLPRSARSSRSLCRMLSRSRSLRPSIMRIKQLLSRSAPRSSPAAAPETLEVPVRRTRRYRDTMAPALLGRSLTARMAMKASRRRETGMAREEDRAGTTPSLGRRRSTQRRYRDIVKMEGTASAASTTMKMAMKARMRRGSGMETSAAQEEAIAPIFTSTVPSFPPPLSGSDGEQRRMRRQRDLVGQRGTGTAGGRRMAGYKTLREKAMERRVQEAAPAPSFSSEDYLSFLNAYAEAPKNTAAPRAPRRKVVGGGGGGAIPQMRRHVPRRDLVTRNARRRVL</sequence>
<evidence type="ECO:0000256" key="3">
    <source>
        <dbReference type="ARBA" id="ARBA00022989"/>
    </source>
</evidence>
<dbReference type="EMBL" id="HBKN01033750">
    <property type="protein sequence ID" value="CAE2319455.1"/>
    <property type="molecule type" value="Transcribed_RNA"/>
</dbReference>
<feature type="compositionally biased region" description="Basic and acidic residues" evidence="5">
    <location>
        <begin position="613"/>
        <end position="622"/>
    </location>
</feature>
<feature type="signal peptide" evidence="7">
    <location>
        <begin position="1"/>
        <end position="18"/>
    </location>
</feature>
<feature type="compositionally biased region" description="Basic and acidic residues" evidence="5">
    <location>
        <begin position="802"/>
        <end position="814"/>
    </location>
</feature>
<accession>A0A7S4L9H9</accession>
<feature type="transmembrane region" description="Helical" evidence="6">
    <location>
        <begin position="159"/>
        <end position="185"/>
    </location>
</feature>
<dbReference type="GO" id="GO:0016020">
    <property type="term" value="C:membrane"/>
    <property type="evidence" value="ECO:0007669"/>
    <property type="project" value="UniProtKB-SubCell"/>
</dbReference>
<feature type="transmembrane region" description="Helical" evidence="6">
    <location>
        <begin position="114"/>
        <end position="139"/>
    </location>
</feature>
<feature type="transmembrane region" description="Helical" evidence="6">
    <location>
        <begin position="274"/>
        <end position="295"/>
    </location>
</feature>
<feature type="compositionally biased region" description="Basic and acidic residues" evidence="5">
    <location>
        <begin position="506"/>
        <end position="525"/>
    </location>
</feature>
<evidence type="ECO:0000256" key="6">
    <source>
        <dbReference type="SAM" id="Phobius"/>
    </source>
</evidence>
<evidence type="ECO:0000256" key="5">
    <source>
        <dbReference type="SAM" id="MobiDB-lite"/>
    </source>
</evidence>
<evidence type="ECO:0000256" key="7">
    <source>
        <dbReference type="SAM" id="SignalP"/>
    </source>
</evidence>
<keyword evidence="2 6" id="KW-0812">Transmembrane</keyword>
<evidence type="ECO:0000313" key="9">
    <source>
        <dbReference type="EMBL" id="CAE2319455.1"/>
    </source>
</evidence>
<feature type="domain" description="Sugar phosphate transporter" evidence="8">
    <location>
        <begin position="88"/>
        <end position="380"/>
    </location>
</feature>
<proteinExistence type="predicted"/>
<reference evidence="9" key="1">
    <citation type="submission" date="2021-01" db="EMBL/GenBank/DDBJ databases">
        <authorList>
            <person name="Corre E."/>
            <person name="Pelletier E."/>
            <person name="Niang G."/>
            <person name="Scheremetjew M."/>
            <person name="Finn R."/>
            <person name="Kale V."/>
            <person name="Holt S."/>
            <person name="Cochrane G."/>
            <person name="Meng A."/>
            <person name="Brown T."/>
            <person name="Cohen L."/>
        </authorList>
    </citation>
    <scope>NUCLEOTIDE SEQUENCE</scope>
    <source>
        <strain evidence="9">CCMP 2712</strain>
    </source>
</reference>
<feature type="transmembrane region" description="Helical" evidence="6">
    <location>
        <begin position="307"/>
        <end position="326"/>
    </location>
</feature>
<dbReference type="PANTHER" id="PTHR11132">
    <property type="entry name" value="SOLUTE CARRIER FAMILY 35"/>
    <property type="match status" value="1"/>
</dbReference>
<keyword evidence="7" id="KW-0732">Signal</keyword>
<feature type="region of interest" description="Disordered" evidence="5">
    <location>
        <begin position="870"/>
        <end position="891"/>
    </location>
</feature>
<keyword evidence="4 6" id="KW-0472">Membrane</keyword>
<feature type="transmembrane region" description="Helical" evidence="6">
    <location>
        <begin position="230"/>
        <end position="247"/>
    </location>
</feature>
<dbReference type="InterPro" id="IPR004853">
    <property type="entry name" value="Sugar_P_trans_dom"/>
</dbReference>
<dbReference type="Pfam" id="PF03151">
    <property type="entry name" value="TPT"/>
    <property type="match status" value="1"/>
</dbReference>
<feature type="transmembrane region" description="Helical" evidence="6">
    <location>
        <begin position="206"/>
        <end position="224"/>
    </location>
</feature>
<dbReference type="AlphaFoldDB" id="A0A7S4L9H9"/>
<evidence type="ECO:0000256" key="1">
    <source>
        <dbReference type="ARBA" id="ARBA00004141"/>
    </source>
</evidence>
<protein>
    <recommendedName>
        <fullName evidence="8">Sugar phosphate transporter domain-containing protein</fullName>
    </recommendedName>
</protein>
<feature type="transmembrane region" description="Helical" evidence="6">
    <location>
        <begin position="86"/>
        <end position="102"/>
    </location>
</feature>
<feature type="region of interest" description="Disordered" evidence="5">
    <location>
        <begin position="613"/>
        <end position="647"/>
    </location>
</feature>